<dbReference type="CDD" id="cd00093">
    <property type="entry name" value="HTH_XRE"/>
    <property type="match status" value="1"/>
</dbReference>
<feature type="domain" description="HTH cro/C1-type" evidence="1">
    <location>
        <begin position="14"/>
        <end position="69"/>
    </location>
</feature>
<protein>
    <submittedName>
        <fullName evidence="2">XRE family transcriptional regulator</fullName>
    </submittedName>
</protein>
<organism evidence="2 3">
    <name type="scientific">Chengkuizengella marina</name>
    <dbReference type="NCBI Taxonomy" id="2507566"/>
    <lineage>
        <taxon>Bacteria</taxon>
        <taxon>Bacillati</taxon>
        <taxon>Bacillota</taxon>
        <taxon>Bacilli</taxon>
        <taxon>Bacillales</taxon>
        <taxon>Paenibacillaceae</taxon>
        <taxon>Chengkuizengella</taxon>
    </lineage>
</organism>
<reference evidence="2 3" key="1">
    <citation type="submission" date="2019-01" db="EMBL/GenBank/DDBJ databases">
        <title>Chengkuizengella sp. nov., isolated from deep-sea sediment of East Pacific Ocean.</title>
        <authorList>
            <person name="Yang J."/>
            <person name="Lai Q."/>
            <person name="Shao Z."/>
        </authorList>
    </citation>
    <scope>NUCLEOTIDE SEQUENCE [LARGE SCALE GENOMIC DNA]</scope>
    <source>
        <strain evidence="2 3">YPA3-1-1</strain>
    </source>
</reference>
<dbReference type="Gene3D" id="1.25.40.10">
    <property type="entry name" value="Tetratricopeptide repeat domain"/>
    <property type="match status" value="1"/>
</dbReference>
<sequence>MNKMITYTTLGELIRHHRKQAEMTLVQLAEAAKLTKGNLSKIESGQIKCPSYQTILKINSVLNLPLKEVIERYIGIVDKTDSLFDILDDISHNEKNIPIIEKVAIKALKSPKNDSIELVERLFQKVEGIKSSSIKLTLLKSITRFSKTHGIMPYIAKCLLKIYLIERDDFTKLRSTYDSGKVIVMEYEEFLTSEERGEMYYSFGVHAYNLYLFEESIEMCKKALNETISDRMRANTIGAVSNSYYRLGDYKRTKKYLDQYKTFSFPEVKDNVKEIEAMLHSAHGNYQQAISLLEENLPHCGDFTLLHIVNHLIRLYLQTNNLPKIQELIELEEKLLSIPCVTPFKKSELALYFRLKGEYYILIKRVEEGINYCLESAKRYANIDLVNKEKESLSIIMNTQVINKEFMASLTIEKVGNYYKKFII</sequence>
<dbReference type="RefSeq" id="WP_160647919.1">
    <property type="nucleotide sequence ID" value="NZ_SIJB01000058.1"/>
</dbReference>
<dbReference type="InterPro" id="IPR001611">
    <property type="entry name" value="Leu-rich_rpt"/>
</dbReference>
<dbReference type="EMBL" id="SIJB01000058">
    <property type="protein sequence ID" value="NBI31099.1"/>
    <property type="molecule type" value="Genomic_DNA"/>
</dbReference>
<dbReference type="SUPFAM" id="SSF47413">
    <property type="entry name" value="lambda repressor-like DNA-binding domains"/>
    <property type="match status" value="1"/>
</dbReference>
<dbReference type="SUPFAM" id="SSF48452">
    <property type="entry name" value="TPR-like"/>
    <property type="match status" value="1"/>
</dbReference>
<proteinExistence type="predicted"/>
<evidence type="ECO:0000259" key="1">
    <source>
        <dbReference type="PROSITE" id="PS50943"/>
    </source>
</evidence>
<keyword evidence="3" id="KW-1185">Reference proteome</keyword>
<dbReference type="AlphaFoldDB" id="A0A6N9Q8F3"/>
<dbReference type="PROSITE" id="PS50943">
    <property type="entry name" value="HTH_CROC1"/>
    <property type="match status" value="1"/>
</dbReference>
<accession>A0A6N9Q8F3</accession>
<gene>
    <name evidence="2" type="ORF">ERL59_19385</name>
</gene>
<dbReference type="Gene3D" id="1.10.260.40">
    <property type="entry name" value="lambda repressor-like DNA-binding domains"/>
    <property type="match status" value="1"/>
</dbReference>
<dbReference type="InterPro" id="IPR011990">
    <property type="entry name" value="TPR-like_helical_dom_sf"/>
</dbReference>
<dbReference type="InterPro" id="IPR001387">
    <property type="entry name" value="Cro/C1-type_HTH"/>
</dbReference>
<dbReference type="PROSITE" id="PS51450">
    <property type="entry name" value="LRR"/>
    <property type="match status" value="1"/>
</dbReference>
<dbReference type="GO" id="GO:0003677">
    <property type="term" value="F:DNA binding"/>
    <property type="evidence" value="ECO:0007669"/>
    <property type="project" value="InterPro"/>
</dbReference>
<name>A0A6N9Q8F3_9BACL</name>
<dbReference type="Pfam" id="PF01381">
    <property type="entry name" value="HTH_3"/>
    <property type="match status" value="1"/>
</dbReference>
<dbReference type="InterPro" id="IPR010982">
    <property type="entry name" value="Lambda_DNA-bd_dom_sf"/>
</dbReference>
<dbReference type="SMART" id="SM00530">
    <property type="entry name" value="HTH_XRE"/>
    <property type="match status" value="1"/>
</dbReference>
<dbReference type="OrthoDB" id="2508844at2"/>
<dbReference type="Proteomes" id="UP000448943">
    <property type="component" value="Unassembled WGS sequence"/>
</dbReference>
<comment type="caution">
    <text evidence="2">The sequence shown here is derived from an EMBL/GenBank/DDBJ whole genome shotgun (WGS) entry which is preliminary data.</text>
</comment>
<evidence type="ECO:0000313" key="2">
    <source>
        <dbReference type="EMBL" id="NBI31099.1"/>
    </source>
</evidence>
<evidence type="ECO:0000313" key="3">
    <source>
        <dbReference type="Proteomes" id="UP000448943"/>
    </source>
</evidence>